<dbReference type="InterPro" id="IPR008280">
    <property type="entry name" value="Tub_FtsZ_C"/>
</dbReference>
<dbReference type="InterPro" id="IPR018316">
    <property type="entry name" value="Tubulin/FtsZ_2-layer-sand-dom"/>
</dbReference>
<name>A0A381RA35_9ZZZZ</name>
<comment type="similarity">
    <text evidence="2">Belongs to the FtsZ family.</text>
</comment>
<dbReference type="InterPro" id="IPR024757">
    <property type="entry name" value="FtsZ_C"/>
</dbReference>
<dbReference type="InterPro" id="IPR020805">
    <property type="entry name" value="Cell_div_FtsZ_CS"/>
</dbReference>
<keyword evidence="7" id="KW-0717">Septation</keyword>
<feature type="domain" description="Tubulin/FtsZ GTPase" evidence="9">
    <location>
        <begin position="15"/>
        <end position="207"/>
    </location>
</feature>
<dbReference type="PANTHER" id="PTHR30314:SF3">
    <property type="entry name" value="MITOCHONDRIAL DIVISION PROTEIN FSZA"/>
    <property type="match status" value="1"/>
</dbReference>
<dbReference type="SMART" id="SM00864">
    <property type="entry name" value="Tubulin"/>
    <property type="match status" value="1"/>
</dbReference>
<dbReference type="Pfam" id="PF00091">
    <property type="entry name" value="Tubulin"/>
    <property type="match status" value="1"/>
</dbReference>
<accession>A0A381RA35</accession>
<comment type="subcellular location">
    <subcellularLocation>
        <location evidence="1">Cytoplasm</location>
    </subcellularLocation>
</comment>
<keyword evidence="5" id="KW-0547">Nucleotide-binding</keyword>
<proteinExistence type="inferred from homology"/>
<dbReference type="Gene3D" id="3.40.50.1440">
    <property type="entry name" value="Tubulin/FtsZ, GTPase domain"/>
    <property type="match status" value="1"/>
</dbReference>
<feature type="non-terminal residue" evidence="11">
    <location>
        <position position="319"/>
    </location>
</feature>
<dbReference type="PROSITE" id="PS01134">
    <property type="entry name" value="FTSZ_1"/>
    <property type="match status" value="1"/>
</dbReference>
<evidence type="ECO:0000256" key="8">
    <source>
        <dbReference type="ARBA" id="ARBA00023306"/>
    </source>
</evidence>
<dbReference type="PANTHER" id="PTHR30314">
    <property type="entry name" value="CELL DIVISION PROTEIN FTSZ-RELATED"/>
    <property type="match status" value="1"/>
</dbReference>
<dbReference type="InterPro" id="IPR045061">
    <property type="entry name" value="FtsZ/CetZ"/>
</dbReference>
<dbReference type="CDD" id="cd02201">
    <property type="entry name" value="FtsZ_type1"/>
    <property type="match status" value="1"/>
</dbReference>
<dbReference type="PRINTS" id="PR00423">
    <property type="entry name" value="CELLDVISFTSZ"/>
</dbReference>
<dbReference type="GO" id="GO:0032153">
    <property type="term" value="C:cell division site"/>
    <property type="evidence" value="ECO:0007669"/>
    <property type="project" value="TreeGrafter"/>
</dbReference>
<dbReference type="GO" id="GO:0005737">
    <property type="term" value="C:cytoplasm"/>
    <property type="evidence" value="ECO:0007669"/>
    <property type="project" value="UniProtKB-SubCell"/>
</dbReference>
<dbReference type="SUPFAM" id="SSF52490">
    <property type="entry name" value="Tubulin nucleotide-binding domain-like"/>
    <property type="match status" value="1"/>
</dbReference>
<dbReference type="InterPro" id="IPR036525">
    <property type="entry name" value="Tubulin/FtsZ_GTPase_sf"/>
</dbReference>
<reference evidence="11" key="1">
    <citation type="submission" date="2018-05" db="EMBL/GenBank/DDBJ databases">
        <authorList>
            <person name="Lanie J.A."/>
            <person name="Ng W.-L."/>
            <person name="Kazmierczak K.M."/>
            <person name="Andrzejewski T.M."/>
            <person name="Davidsen T.M."/>
            <person name="Wayne K.J."/>
            <person name="Tettelin H."/>
            <person name="Glass J.I."/>
            <person name="Rusch D."/>
            <person name="Podicherti R."/>
            <person name="Tsui H.-C.T."/>
            <person name="Winkler M.E."/>
        </authorList>
    </citation>
    <scope>NUCLEOTIDE SEQUENCE</scope>
</reference>
<evidence type="ECO:0000313" key="11">
    <source>
        <dbReference type="EMBL" id="SUZ86707.1"/>
    </source>
</evidence>
<sequence>MMIFEFEDTPLQTARMKVVGVGGAGGNAVNRMVDEDLEGVEFITANTDAQALKGSRAQVTLQIGKKLTRGLGAGARPEVGRQAISESQDEVRRVLEGADLVFITAGMGGGTGTGAAPIIGEIAREMGALTIGIVTKPFSFEGRKRERQAEQGLAELRRTVDTMIVVPNDRLLSVVPRGTSFRDALKKVDEVLLHATQGISDLIRVSGEVNVDFADVRTIMACRGPALMGSGFGEGDNRAQEAAQEAVSSPLLDDVSIHGALGVLINITGGMDLAIDEVHQISTIIQKEAGDEAEIIFGAVHDPELEGQIRVTVIATGFD</sequence>
<keyword evidence="6" id="KW-0342">GTP-binding</keyword>
<evidence type="ECO:0000256" key="6">
    <source>
        <dbReference type="ARBA" id="ARBA00023134"/>
    </source>
</evidence>
<dbReference type="Pfam" id="PF12327">
    <property type="entry name" value="FtsZ_C"/>
    <property type="match status" value="1"/>
</dbReference>
<keyword evidence="4" id="KW-0132">Cell division</keyword>
<dbReference type="InterPro" id="IPR000158">
    <property type="entry name" value="Cell_div_FtsZ"/>
</dbReference>
<dbReference type="SUPFAM" id="SSF55307">
    <property type="entry name" value="Tubulin C-terminal domain-like"/>
    <property type="match status" value="1"/>
</dbReference>
<evidence type="ECO:0000259" key="9">
    <source>
        <dbReference type="SMART" id="SM00864"/>
    </source>
</evidence>
<dbReference type="HAMAP" id="MF_00909">
    <property type="entry name" value="FtsZ"/>
    <property type="match status" value="1"/>
</dbReference>
<dbReference type="GO" id="GO:0003924">
    <property type="term" value="F:GTPase activity"/>
    <property type="evidence" value="ECO:0007669"/>
    <property type="project" value="InterPro"/>
</dbReference>
<dbReference type="EMBL" id="UINC01001694">
    <property type="protein sequence ID" value="SUZ86707.1"/>
    <property type="molecule type" value="Genomic_DNA"/>
</dbReference>
<dbReference type="GO" id="GO:0005525">
    <property type="term" value="F:GTP binding"/>
    <property type="evidence" value="ECO:0007669"/>
    <property type="project" value="UniProtKB-KW"/>
</dbReference>
<keyword evidence="8" id="KW-0131">Cell cycle</keyword>
<dbReference type="FunFam" id="3.40.50.1440:FF:000023">
    <property type="entry name" value="Cell division protein FtsZ"/>
    <property type="match status" value="1"/>
</dbReference>
<dbReference type="InterPro" id="IPR037103">
    <property type="entry name" value="Tubulin/FtsZ-like_C"/>
</dbReference>
<evidence type="ECO:0000256" key="2">
    <source>
        <dbReference type="ARBA" id="ARBA00009690"/>
    </source>
</evidence>
<protein>
    <recommendedName>
        <fullName evidence="12">Cell division protein FtsZ</fullName>
    </recommendedName>
</protein>
<evidence type="ECO:0000256" key="7">
    <source>
        <dbReference type="ARBA" id="ARBA00023210"/>
    </source>
</evidence>
<evidence type="ECO:0000259" key="10">
    <source>
        <dbReference type="SMART" id="SM00865"/>
    </source>
</evidence>
<evidence type="ECO:0008006" key="12">
    <source>
        <dbReference type="Google" id="ProtNLM"/>
    </source>
</evidence>
<dbReference type="NCBIfam" id="TIGR00065">
    <property type="entry name" value="ftsZ"/>
    <property type="match status" value="1"/>
</dbReference>
<evidence type="ECO:0000256" key="1">
    <source>
        <dbReference type="ARBA" id="ARBA00004496"/>
    </source>
</evidence>
<gene>
    <name evidence="11" type="ORF">METZ01_LOCUS39561</name>
</gene>
<evidence type="ECO:0000256" key="5">
    <source>
        <dbReference type="ARBA" id="ARBA00022741"/>
    </source>
</evidence>
<dbReference type="SMART" id="SM00865">
    <property type="entry name" value="Tubulin_C"/>
    <property type="match status" value="1"/>
</dbReference>
<dbReference type="GO" id="GO:0000917">
    <property type="term" value="P:division septum assembly"/>
    <property type="evidence" value="ECO:0007669"/>
    <property type="project" value="UniProtKB-KW"/>
</dbReference>
<dbReference type="PROSITE" id="PS01135">
    <property type="entry name" value="FTSZ_2"/>
    <property type="match status" value="1"/>
</dbReference>
<evidence type="ECO:0000256" key="3">
    <source>
        <dbReference type="ARBA" id="ARBA00022490"/>
    </source>
</evidence>
<dbReference type="AlphaFoldDB" id="A0A381RA35"/>
<evidence type="ECO:0000256" key="4">
    <source>
        <dbReference type="ARBA" id="ARBA00022618"/>
    </source>
</evidence>
<organism evidence="11">
    <name type="scientific">marine metagenome</name>
    <dbReference type="NCBI Taxonomy" id="408172"/>
    <lineage>
        <taxon>unclassified sequences</taxon>
        <taxon>metagenomes</taxon>
        <taxon>ecological metagenomes</taxon>
    </lineage>
</organism>
<keyword evidence="3" id="KW-0963">Cytoplasm</keyword>
<dbReference type="InterPro" id="IPR003008">
    <property type="entry name" value="Tubulin_FtsZ_GTPase"/>
</dbReference>
<dbReference type="Gene3D" id="3.30.1330.20">
    <property type="entry name" value="Tubulin/FtsZ, C-terminal domain"/>
    <property type="match status" value="1"/>
</dbReference>
<feature type="domain" description="Tubulin/FtsZ 2-layer sandwich" evidence="10">
    <location>
        <begin position="209"/>
        <end position="319"/>
    </location>
</feature>